<evidence type="ECO:0000313" key="2">
    <source>
        <dbReference type="Proteomes" id="UP000397656"/>
    </source>
</evidence>
<dbReference type="CDD" id="cd12869">
    <property type="entry name" value="MqsR"/>
    <property type="match status" value="1"/>
</dbReference>
<protein>
    <submittedName>
        <fullName evidence="1">Type II toxin-antitoxin system MqsR family toxin</fullName>
    </submittedName>
</protein>
<dbReference type="GO" id="GO:0044010">
    <property type="term" value="P:single-species biofilm formation"/>
    <property type="evidence" value="ECO:0007669"/>
    <property type="project" value="InterPro"/>
</dbReference>
<name>A0A643FNI6_9BURK</name>
<dbReference type="GO" id="GO:0009372">
    <property type="term" value="P:quorum sensing"/>
    <property type="evidence" value="ECO:0007669"/>
    <property type="project" value="InterPro"/>
</dbReference>
<dbReference type="Pfam" id="PF15723">
    <property type="entry name" value="MqsR_toxin"/>
    <property type="match status" value="1"/>
</dbReference>
<dbReference type="RefSeq" id="WP_150989862.1">
    <property type="nucleotide sequence ID" value="NZ_CP062803.1"/>
</dbReference>
<reference evidence="1 2" key="1">
    <citation type="submission" date="2020-10" db="EMBL/GenBank/DDBJ databases">
        <title>Complete genome sequence of Cupriavidus basilensis CCUG 49340T.</title>
        <authorList>
            <person name="Salva-Serra F."/>
            <person name="Donoso R.A."/>
            <person name="Cho K.H."/>
            <person name="Yoo J.A."/>
            <person name="Lee K."/>
            <person name="Yoon S.-H."/>
            <person name="Perez-Pantoja D."/>
            <person name="Moore E.R.B."/>
        </authorList>
    </citation>
    <scope>NUCLEOTIDE SEQUENCE [LARGE SCALE GENOMIC DNA]</scope>
    <source>
        <strain evidence="2">CCUG 49340</strain>
    </source>
</reference>
<organism evidence="1 2">
    <name type="scientific">Cupriavidus basilensis</name>
    <dbReference type="NCBI Taxonomy" id="68895"/>
    <lineage>
        <taxon>Bacteria</taxon>
        <taxon>Pseudomonadati</taxon>
        <taxon>Pseudomonadota</taxon>
        <taxon>Betaproteobacteria</taxon>
        <taxon>Burkholderiales</taxon>
        <taxon>Burkholderiaceae</taxon>
        <taxon>Cupriavidus</taxon>
    </lineage>
</organism>
<dbReference type="AlphaFoldDB" id="A0A643FNI6"/>
<gene>
    <name evidence="1" type="ORF">F7R26_001385</name>
</gene>
<dbReference type="Proteomes" id="UP000397656">
    <property type="component" value="Chromosome 1"/>
</dbReference>
<dbReference type="InterPro" id="IPR038493">
    <property type="entry name" value="MqsR_sf"/>
</dbReference>
<dbReference type="GeneID" id="98399531"/>
<sequence length="100" mass="10982">MEKHTPHCRLSVIRTLAIEGRVCLTSSAAVHSRKLGFDSADVIAVIASPTSADFYKSMTTYADHKVWQDVYRPITAAGALYLKLTVTDAVLVVSFKELEP</sequence>
<evidence type="ECO:0000313" key="1">
    <source>
        <dbReference type="EMBL" id="QOT76787.1"/>
    </source>
</evidence>
<dbReference type="GO" id="GO:0017148">
    <property type="term" value="P:negative regulation of translation"/>
    <property type="evidence" value="ECO:0007669"/>
    <property type="project" value="InterPro"/>
</dbReference>
<accession>A0A643FNI6</accession>
<dbReference type="EMBL" id="CP062803">
    <property type="protein sequence ID" value="QOT76787.1"/>
    <property type="molecule type" value="Genomic_DNA"/>
</dbReference>
<proteinExistence type="predicted"/>
<dbReference type="Gene3D" id="3.30.2310.40">
    <property type="match status" value="1"/>
</dbReference>
<dbReference type="InterPro" id="IPR031451">
    <property type="entry name" value="MqsR_toxin"/>
</dbReference>